<dbReference type="InterPro" id="IPR036637">
    <property type="entry name" value="Phosphohistidine_dom_sf"/>
</dbReference>
<dbReference type="Gene3D" id="1.20.80.30">
    <property type="match status" value="1"/>
</dbReference>
<dbReference type="SUPFAM" id="SSF51621">
    <property type="entry name" value="Phosphoenolpyruvate/pyruvate domain"/>
    <property type="match status" value="1"/>
</dbReference>
<feature type="binding site" evidence="14">
    <location>
        <position position="800"/>
    </location>
    <ligand>
        <name>substrate</name>
    </ligand>
</feature>
<dbReference type="InterPro" id="IPR015813">
    <property type="entry name" value="Pyrv/PenolPyrv_kinase-like_dom"/>
</dbReference>
<evidence type="ECO:0000256" key="1">
    <source>
        <dbReference type="ARBA" id="ARBA00001946"/>
    </source>
</evidence>
<sequence length="916" mass="98659">MVSSIYFFGAGRADGDATMKALLGGKGAGLAEMSRLGVPVPPGFTLTTEVCTAFYAGGGALPDGVEEELREAIGRVEKIVGGGFGSTTAPLLVSVRSGARASMPGMMDTILNLGLNDAIVAGLAERTGNERFALDAYRRFILTYAGVVLGVEREQFEEALVTARRKAATALKIDHSRLNNAELERKVPDSALDPEALRGLIARQKEIVLAATGKSFPDDPWAQLEGAIHAVFGSWNNQRAKVYRKMHGIPESWGTACTVQAMVFGNMGDDSGTGVAFTRDPSTGERRFFGEWLPNAQGEDVVAGVRTPHPLSKGGSDDERSLEVRMPQAFAQLMEVQARLEHHFRDMQDMEFTIQEGSLYLLQTRNGKRTGRAAVRIAVEMVKEKLITQNEAVLRVDPGSIDQLLHPSLDPSAPKEILARGLPASPGAATGEIVFTADEAERRAAQGKAVILVRAETSPEDIHGMKAARGILTARGGMTSHAAVVARGMGKSCVAGCSSVSVGRDIVTVSLYDDDGRPTGSKSLKAGDVITLDGGSGRVYLGAIPTVPAALSGEFGELMAWADGVRRMRVRANADTPHDARTARNFGAEGVGLCRTEHMFFDEKRIEAMREMILAGDKHARHRAVDKLLPYQRDDFTGVFREMAGLPVTIRLLDPPLHEFLPQEKAQLEQMAQVLGVSVAEIVRKNEELHEFNPMLGHRGCRLAVTYPEIYEMQVRAILEAACDVAAEGVDVHPEIMIPLTMTQRELTLMRELVDRIAEQVFSEKGRKVSFHFGTMIELPRAAIRAGEIAEHAEFFSFGTNDLTQTTLGISRDDAGKFLGAYVDLGIFPSDPFQSIDVDGVGALVELASERGRAKRPGIHLGVCGEHGGDPASVTFFEKVGLDYVSCSPFRVPIARLAAAQAALNAGTHGGPKATD</sequence>
<feature type="active site" description="Proton donor" evidence="13">
    <location>
        <position position="864"/>
    </location>
</feature>
<keyword evidence="10" id="KW-0067">ATP-binding</keyword>
<dbReference type="GO" id="GO:0050242">
    <property type="term" value="F:pyruvate, phosphate dikinase activity"/>
    <property type="evidence" value="ECO:0007669"/>
    <property type="project" value="UniProtKB-UniRule"/>
</dbReference>
<dbReference type="InterPro" id="IPR010121">
    <property type="entry name" value="Pyruvate_phosphate_dikinase"/>
</dbReference>
<reference evidence="19 20" key="1">
    <citation type="submission" date="2015-07" db="EMBL/GenBank/DDBJ databases">
        <title>Genome analysis of myxobacterium Chondromyces crocatus Cm c5 reveals a high potential for natural compound synthesis and the genetic basis for the loss of fruiting body formation.</title>
        <authorList>
            <person name="Zaburannyi N."/>
            <person name="Bunk B."/>
            <person name="Maier J."/>
            <person name="Overmann J."/>
            <person name="Mueller R."/>
        </authorList>
    </citation>
    <scope>NUCLEOTIDE SEQUENCE [LARGE SCALE GENOMIC DNA]</scope>
    <source>
        <strain evidence="19 20">Cm c5</strain>
    </source>
</reference>
<feature type="binding site" evidence="14">
    <location>
        <position position="778"/>
    </location>
    <ligand>
        <name>substrate</name>
    </ligand>
</feature>
<dbReference type="PANTHER" id="PTHR22931:SF9">
    <property type="entry name" value="PYRUVATE, PHOSPHATE DIKINASE 1, CHLOROPLASTIC"/>
    <property type="match status" value="1"/>
</dbReference>
<dbReference type="Gene3D" id="3.30.1490.20">
    <property type="entry name" value="ATP-grasp fold, A domain"/>
    <property type="match status" value="1"/>
</dbReference>
<evidence type="ECO:0000256" key="4">
    <source>
        <dbReference type="ARBA" id="ARBA00011994"/>
    </source>
</evidence>
<evidence type="ECO:0000256" key="12">
    <source>
        <dbReference type="PIRNR" id="PIRNR000853"/>
    </source>
</evidence>
<feature type="binding site" evidence="15">
    <location>
        <position position="778"/>
    </location>
    <ligand>
        <name>Mg(2+)</name>
        <dbReference type="ChEBI" id="CHEBI:18420"/>
    </ligand>
</feature>
<evidence type="ECO:0000256" key="15">
    <source>
        <dbReference type="PIRSR" id="PIRSR000853-3"/>
    </source>
</evidence>
<evidence type="ECO:0000313" key="20">
    <source>
        <dbReference type="Proteomes" id="UP000067626"/>
    </source>
</evidence>
<feature type="binding site" evidence="14">
    <location>
        <position position="801"/>
    </location>
    <ligand>
        <name>substrate</name>
    </ligand>
</feature>
<evidence type="ECO:0000256" key="9">
    <source>
        <dbReference type="ARBA" id="ARBA00022777"/>
    </source>
</evidence>
<accession>A0A0K1E8F1</accession>
<dbReference type="NCBIfam" id="NF004531">
    <property type="entry name" value="PRK05878.1"/>
    <property type="match status" value="1"/>
</dbReference>
<dbReference type="GO" id="GO:0016301">
    <property type="term" value="F:kinase activity"/>
    <property type="evidence" value="ECO:0007669"/>
    <property type="project" value="UniProtKB-UniRule"/>
</dbReference>
<evidence type="ECO:0000259" key="16">
    <source>
        <dbReference type="Pfam" id="PF00391"/>
    </source>
</evidence>
<evidence type="ECO:0000256" key="10">
    <source>
        <dbReference type="ARBA" id="ARBA00022840"/>
    </source>
</evidence>
<gene>
    <name evidence="19" type="primary">ppdK</name>
    <name evidence="19" type="ORF">CMC5_009840</name>
</gene>
<evidence type="ECO:0000256" key="5">
    <source>
        <dbReference type="ARBA" id="ARBA00020138"/>
    </source>
</evidence>
<feature type="domain" description="PEP-utilising enzyme mobile" evidence="16">
    <location>
        <begin position="449"/>
        <end position="537"/>
    </location>
</feature>
<comment type="similarity">
    <text evidence="3 12">Belongs to the PEP-utilizing enzyme family.</text>
</comment>
<dbReference type="Gene3D" id="1.10.189.10">
    <property type="entry name" value="Pyruvate Phosphate Dikinase, domain 2"/>
    <property type="match status" value="1"/>
</dbReference>
<dbReference type="AlphaFoldDB" id="A0A0K1E8F1"/>
<evidence type="ECO:0000256" key="7">
    <source>
        <dbReference type="ARBA" id="ARBA00022723"/>
    </source>
</evidence>
<dbReference type="EC" id="2.7.9.1" evidence="4 12"/>
<dbReference type="SUPFAM" id="SSF52009">
    <property type="entry name" value="Phosphohistidine domain"/>
    <property type="match status" value="1"/>
</dbReference>
<feature type="domain" description="PEP-utilising enzyme C-terminal" evidence="18">
    <location>
        <begin position="552"/>
        <end position="902"/>
    </location>
</feature>
<keyword evidence="9 19" id="KW-0418">Kinase</keyword>
<comment type="catalytic activity">
    <reaction evidence="12">
        <text>pyruvate + phosphate + ATP = phosphoenolpyruvate + AMP + diphosphate + H(+)</text>
        <dbReference type="Rhea" id="RHEA:10756"/>
        <dbReference type="ChEBI" id="CHEBI:15361"/>
        <dbReference type="ChEBI" id="CHEBI:15378"/>
        <dbReference type="ChEBI" id="CHEBI:30616"/>
        <dbReference type="ChEBI" id="CHEBI:33019"/>
        <dbReference type="ChEBI" id="CHEBI:43474"/>
        <dbReference type="ChEBI" id="CHEBI:58702"/>
        <dbReference type="ChEBI" id="CHEBI:456215"/>
        <dbReference type="EC" id="2.7.9.1"/>
    </reaction>
</comment>
<protein>
    <recommendedName>
        <fullName evidence="5 12">Pyruvate, phosphate dikinase</fullName>
        <ecNumber evidence="4 12">2.7.9.1</ecNumber>
    </recommendedName>
</protein>
<evidence type="ECO:0000256" key="2">
    <source>
        <dbReference type="ARBA" id="ARBA00003144"/>
    </source>
</evidence>
<evidence type="ECO:0000313" key="19">
    <source>
        <dbReference type="EMBL" id="AKT36863.1"/>
    </source>
</evidence>
<dbReference type="RefSeq" id="WP_050429312.1">
    <property type="nucleotide sequence ID" value="NZ_CP012159.1"/>
</dbReference>
<proteinExistence type="inferred from homology"/>
<feature type="domain" description="Pyruvate phosphate dikinase AMP/ATP-binding" evidence="17">
    <location>
        <begin position="330"/>
        <end position="385"/>
    </location>
</feature>
<dbReference type="Proteomes" id="UP000067626">
    <property type="component" value="Chromosome"/>
</dbReference>
<dbReference type="NCBIfam" id="TIGR01828">
    <property type="entry name" value="pyru_phos_dikin"/>
    <property type="match status" value="1"/>
</dbReference>
<dbReference type="InterPro" id="IPR002192">
    <property type="entry name" value="PPDK_AMP/ATP-bd"/>
</dbReference>
<keyword evidence="8" id="KW-0547">Nucleotide-binding</keyword>
<dbReference type="Pfam" id="PF00391">
    <property type="entry name" value="PEP-utilizers"/>
    <property type="match status" value="1"/>
</dbReference>
<dbReference type="SUPFAM" id="SSF56059">
    <property type="entry name" value="Glutathione synthetase ATP-binding domain-like"/>
    <property type="match status" value="1"/>
</dbReference>
<dbReference type="Gene3D" id="3.30.470.20">
    <property type="entry name" value="ATP-grasp fold, B domain"/>
    <property type="match status" value="1"/>
</dbReference>
<dbReference type="KEGG" id="ccro:CMC5_009840"/>
<feature type="active site" description="Tele-phosphohistidine intermediate" evidence="13">
    <location>
        <position position="481"/>
    </location>
</feature>
<dbReference type="InterPro" id="IPR013815">
    <property type="entry name" value="ATP_grasp_subdomain_1"/>
</dbReference>
<dbReference type="Pfam" id="PF01326">
    <property type="entry name" value="PPDK_N"/>
    <property type="match status" value="3"/>
</dbReference>
<dbReference type="PANTHER" id="PTHR22931">
    <property type="entry name" value="PHOSPHOENOLPYRUVATE DIKINASE-RELATED"/>
    <property type="match status" value="1"/>
</dbReference>
<evidence type="ECO:0000256" key="11">
    <source>
        <dbReference type="ARBA" id="ARBA00022842"/>
    </source>
</evidence>
<comment type="function">
    <text evidence="2">Catalyzes the reversible phosphorylation of pyruvate and phosphate.</text>
</comment>
<dbReference type="STRING" id="52.CMC5_009840"/>
<comment type="cofactor">
    <cofactor evidence="1 12 15">
        <name>Mg(2+)</name>
        <dbReference type="ChEBI" id="CHEBI:18420"/>
    </cofactor>
</comment>
<name>A0A0K1E8F1_CHOCO</name>
<evidence type="ECO:0000256" key="6">
    <source>
        <dbReference type="ARBA" id="ARBA00022679"/>
    </source>
</evidence>
<feature type="binding site" evidence="15">
    <location>
        <position position="802"/>
    </location>
    <ligand>
        <name>Mg(2+)</name>
        <dbReference type="ChEBI" id="CHEBI:18420"/>
    </ligand>
</feature>
<dbReference type="Pfam" id="PF02896">
    <property type="entry name" value="PEP-utilizers_C"/>
    <property type="match status" value="1"/>
</dbReference>
<dbReference type="EMBL" id="CP012159">
    <property type="protein sequence ID" value="AKT36863.1"/>
    <property type="molecule type" value="Genomic_DNA"/>
</dbReference>
<keyword evidence="7 15" id="KW-0479">Metal-binding</keyword>
<dbReference type="InterPro" id="IPR040442">
    <property type="entry name" value="Pyrv_kinase-like_dom_sf"/>
</dbReference>
<keyword evidence="20" id="KW-1185">Reference proteome</keyword>
<evidence type="ECO:0000256" key="14">
    <source>
        <dbReference type="PIRSR" id="PIRSR000853-2"/>
    </source>
</evidence>
<dbReference type="InterPro" id="IPR018274">
    <property type="entry name" value="PEP_util_AS"/>
</dbReference>
<dbReference type="Gene3D" id="3.20.20.60">
    <property type="entry name" value="Phosphoenolpyruvate-binding domains"/>
    <property type="match status" value="1"/>
</dbReference>
<dbReference type="Gene3D" id="3.50.30.10">
    <property type="entry name" value="Phosphohistidine domain"/>
    <property type="match status" value="1"/>
</dbReference>
<feature type="domain" description="Pyruvate phosphate dikinase AMP/ATP-binding" evidence="17">
    <location>
        <begin position="21"/>
        <end position="57"/>
    </location>
</feature>
<keyword evidence="11 15" id="KW-0460">Magnesium</keyword>
<feature type="binding site" evidence="14">
    <location>
        <position position="799"/>
    </location>
    <ligand>
        <name>substrate</name>
    </ligand>
</feature>
<evidence type="ECO:0000256" key="8">
    <source>
        <dbReference type="ARBA" id="ARBA00022741"/>
    </source>
</evidence>
<dbReference type="GO" id="GO:0005524">
    <property type="term" value="F:ATP binding"/>
    <property type="evidence" value="ECO:0007669"/>
    <property type="project" value="UniProtKB-UniRule"/>
</dbReference>
<keyword evidence="19" id="KW-0670">Pyruvate</keyword>
<feature type="binding site" evidence="14">
    <location>
        <position position="595"/>
    </location>
    <ligand>
        <name>substrate</name>
    </ligand>
</feature>
<feature type="binding site" evidence="14">
    <location>
        <position position="651"/>
    </location>
    <ligand>
        <name>substrate</name>
    </ligand>
</feature>
<evidence type="ECO:0000256" key="3">
    <source>
        <dbReference type="ARBA" id="ARBA00007837"/>
    </source>
</evidence>
<dbReference type="PROSITE" id="PS00370">
    <property type="entry name" value="PEP_ENZYMES_PHOS_SITE"/>
    <property type="match status" value="1"/>
</dbReference>
<dbReference type="PROSITE" id="PS00742">
    <property type="entry name" value="PEP_ENZYMES_2"/>
    <property type="match status" value="1"/>
</dbReference>
<feature type="binding site" evidence="14">
    <location>
        <position position="802"/>
    </location>
    <ligand>
        <name>substrate</name>
    </ligand>
</feature>
<dbReference type="InterPro" id="IPR000121">
    <property type="entry name" value="PEP_util_C"/>
</dbReference>
<evidence type="ECO:0000259" key="17">
    <source>
        <dbReference type="Pfam" id="PF01326"/>
    </source>
</evidence>
<dbReference type="InterPro" id="IPR023151">
    <property type="entry name" value="PEP_util_CS"/>
</dbReference>
<dbReference type="PIRSF" id="PIRSF000853">
    <property type="entry name" value="PPDK"/>
    <property type="match status" value="1"/>
</dbReference>
<evidence type="ECO:0000256" key="13">
    <source>
        <dbReference type="PIRSR" id="PIRSR000853-1"/>
    </source>
</evidence>
<feature type="domain" description="Pyruvate phosphate dikinase AMP/ATP-binding" evidence="17">
    <location>
        <begin position="62"/>
        <end position="316"/>
    </location>
</feature>
<dbReference type="PATRIC" id="fig|52.7.peg.1053"/>
<dbReference type="InterPro" id="IPR008279">
    <property type="entry name" value="PEP-util_enz_mobile_dom"/>
</dbReference>
<dbReference type="OrthoDB" id="9765468at2"/>
<dbReference type="GO" id="GO:0046872">
    <property type="term" value="F:metal ion binding"/>
    <property type="evidence" value="ECO:0007669"/>
    <property type="project" value="UniProtKB-UniRule"/>
</dbReference>
<organism evidence="19 20">
    <name type="scientific">Chondromyces crocatus</name>
    <dbReference type="NCBI Taxonomy" id="52"/>
    <lineage>
        <taxon>Bacteria</taxon>
        <taxon>Pseudomonadati</taxon>
        <taxon>Myxococcota</taxon>
        <taxon>Polyangia</taxon>
        <taxon>Polyangiales</taxon>
        <taxon>Polyangiaceae</taxon>
        <taxon>Chondromyces</taxon>
    </lineage>
</organism>
<keyword evidence="6 19" id="KW-0808">Transferase</keyword>
<evidence type="ECO:0000259" key="18">
    <source>
        <dbReference type="Pfam" id="PF02896"/>
    </source>
</evidence>